<organism evidence="2 3">
    <name type="scientific">Microbacterium panaciterrae</name>
    <dbReference type="NCBI Taxonomy" id="985759"/>
    <lineage>
        <taxon>Bacteria</taxon>
        <taxon>Bacillati</taxon>
        <taxon>Actinomycetota</taxon>
        <taxon>Actinomycetes</taxon>
        <taxon>Micrococcales</taxon>
        <taxon>Microbacteriaceae</taxon>
        <taxon>Microbacterium</taxon>
    </lineage>
</organism>
<protein>
    <submittedName>
        <fullName evidence="2">Uncharacterized protein</fullName>
    </submittedName>
</protein>
<evidence type="ECO:0000256" key="1">
    <source>
        <dbReference type="SAM" id="Phobius"/>
    </source>
</evidence>
<name>A0ABP8PU79_9MICO</name>
<reference evidence="3" key="1">
    <citation type="journal article" date="2019" name="Int. J. Syst. Evol. Microbiol.">
        <title>The Global Catalogue of Microorganisms (GCM) 10K type strain sequencing project: providing services to taxonomists for standard genome sequencing and annotation.</title>
        <authorList>
            <consortium name="The Broad Institute Genomics Platform"/>
            <consortium name="The Broad Institute Genome Sequencing Center for Infectious Disease"/>
            <person name="Wu L."/>
            <person name="Ma J."/>
        </authorList>
    </citation>
    <scope>NUCLEOTIDE SEQUENCE [LARGE SCALE GENOMIC DNA]</scope>
    <source>
        <strain evidence="3">JCM 17839</strain>
    </source>
</reference>
<keyword evidence="1" id="KW-0472">Membrane</keyword>
<keyword evidence="3" id="KW-1185">Reference proteome</keyword>
<sequence>MNEIPAWAAWMIGGIVVVGIIVAAVTAWAPGFIQGLLPH</sequence>
<feature type="transmembrane region" description="Helical" evidence="1">
    <location>
        <begin position="7"/>
        <end position="29"/>
    </location>
</feature>
<keyword evidence="1" id="KW-0812">Transmembrane</keyword>
<evidence type="ECO:0000313" key="3">
    <source>
        <dbReference type="Proteomes" id="UP001500731"/>
    </source>
</evidence>
<dbReference type="Proteomes" id="UP001500731">
    <property type="component" value="Unassembled WGS sequence"/>
</dbReference>
<keyword evidence="1" id="KW-1133">Transmembrane helix</keyword>
<accession>A0ABP8PU79</accession>
<evidence type="ECO:0000313" key="2">
    <source>
        <dbReference type="EMBL" id="GAA4492307.1"/>
    </source>
</evidence>
<gene>
    <name evidence="2" type="ORF">GCM10023171_37200</name>
</gene>
<comment type="caution">
    <text evidence="2">The sequence shown here is derived from an EMBL/GenBank/DDBJ whole genome shotgun (WGS) entry which is preliminary data.</text>
</comment>
<dbReference type="EMBL" id="BAABGP010000037">
    <property type="protein sequence ID" value="GAA4492307.1"/>
    <property type="molecule type" value="Genomic_DNA"/>
</dbReference>
<proteinExistence type="predicted"/>